<keyword evidence="2" id="KW-1185">Reference proteome</keyword>
<accession>A0ABW9BYJ5</accession>
<evidence type="ECO:0000313" key="2">
    <source>
        <dbReference type="Proteomes" id="UP001629288"/>
    </source>
</evidence>
<reference evidence="1 2" key="1">
    <citation type="journal article" date="2024" name="Chem. Sci.">
        <title>Discovery of megapolipeptins by genome mining of a Burkholderiales bacteria collection.</title>
        <authorList>
            <person name="Paulo B.S."/>
            <person name="Recchia M.J.J."/>
            <person name="Lee S."/>
            <person name="Fergusson C.H."/>
            <person name="Romanowski S.B."/>
            <person name="Hernandez A."/>
            <person name="Krull N."/>
            <person name="Liu D.Y."/>
            <person name="Cavanagh H."/>
            <person name="Bos A."/>
            <person name="Gray C.A."/>
            <person name="Murphy B.T."/>
            <person name="Linington R.G."/>
            <person name="Eustaquio A.S."/>
        </authorList>
    </citation>
    <scope>NUCLEOTIDE SEQUENCE [LARGE SCALE GENOMIC DNA]</scope>
    <source>
        <strain evidence="1 2">RL17-379-BIB-C</strain>
    </source>
</reference>
<evidence type="ECO:0000313" key="1">
    <source>
        <dbReference type="EMBL" id="MFM0443989.1"/>
    </source>
</evidence>
<comment type="caution">
    <text evidence="1">The sequence shown here is derived from an EMBL/GenBank/DDBJ whole genome shotgun (WGS) entry which is preliminary data.</text>
</comment>
<organism evidence="1 2">
    <name type="scientific">Paraburkholderia strydomiana</name>
    <dbReference type="NCBI Taxonomy" id="1245417"/>
    <lineage>
        <taxon>Bacteria</taxon>
        <taxon>Pseudomonadati</taxon>
        <taxon>Pseudomonadota</taxon>
        <taxon>Betaproteobacteria</taxon>
        <taxon>Burkholderiales</taxon>
        <taxon>Burkholderiaceae</taxon>
        <taxon>Paraburkholderia</taxon>
    </lineage>
</organism>
<dbReference type="SUPFAM" id="SSF46689">
    <property type="entry name" value="Homeodomain-like"/>
    <property type="match status" value="1"/>
</dbReference>
<dbReference type="Proteomes" id="UP001629288">
    <property type="component" value="Unassembled WGS sequence"/>
</dbReference>
<name>A0ABW9BYJ5_9BURK</name>
<gene>
    <name evidence="1" type="ORF">PQR00_10395</name>
</gene>
<sequence>MKHERLTHARRKQQTRERLFEAARSVFLEKGLAATSVEDIVKARVIRAAPSTPISTAKRSYF</sequence>
<dbReference type="InterPro" id="IPR009057">
    <property type="entry name" value="Homeodomain-like_sf"/>
</dbReference>
<dbReference type="EMBL" id="JAQQDH010000002">
    <property type="protein sequence ID" value="MFM0443989.1"/>
    <property type="molecule type" value="Genomic_DNA"/>
</dbReference>
<dbReference type="Gene3D" id="1.10.357.10">
    <property type="entry name" value="Tetracycline Repressor, domain 2"/>
    <property type="match status" value="1"/>
</dbReference>
<protein>
    <submittedName>
        <fullName evidence="1">TetR family transcriptional regulator</fullName>
    </submittedName>
</protein>
<proteinExistence type="predicted"/>